<feature type="signal peptide" evidence="2">
    <location>
        <begin position="1"/>
        <end position="20"/>
    </location>
</feature>
<evidence type="ECO:0000256" key="1">
    <source>
        <dbReference type="SAM" id="MobiDB-lite"/>
    </source>
</evidence>
<dbReference type="RefSeq" id="WP_183204364.1">
    <property type="nucleotide sequence ID" value="NZ_BAAAER010000001.1"/>
</dbReference>
<evidence type="ECO:0008006" key="5">
    <source>
        <dbReference type="Google" id="ProtNLM"/>
    </source>
</evidence>
<gene>
    <name evidence="3" type="ORF">GGR12_002116</name>
</gene>
<keyword evidence="4" id="KW-1185">Reference proteome</keyword>
<evidence type="ECO:0000313" key="4">
    <source>
        <dbReference type="Proteomes" id="UP000529946"/>
    </source>
</evidence>
<keyword evidence="2" id="KW-0732">Signal</keyword>
<sequence length="106" mass="10719">MTALLASFLALFVLVTAVEAATCAPEAATAHASEIVADAPSDSDNTDRPDQHAICSHGHCHHGGVAVPQTPDAPVVTHAGSDLDALPLADGLPSRMPAGPDRPPRG</sequence>
<accession>A0A7W6NPB6</accession>
<evidence type="ECO:0000313" key="3">
    <source>
        <dbReference type="EMBL" id="MBB4083250.1"/>
    </source>
</evidence>
<name>A0A7W6NPB6_9CAUL</name>
<dbReference type="Proteomes" id="UP000529946">
    <property type="component" value="Unassembled WGS sequence"/>
</dbReference>
<comment type="caution">
    <text evidence="3">The sequence shown here is derived from an EMBL/GenBank/DDBJ whole genome shotgun (WGS) entry which is preliminary data.</text>
</comment>
<reference evidence="3 4" key="1">
    <citation type="submission" date="2020-08" db="EMBL/GenBank/DDBJ databases">
        <title>Genomic Encyclopedia of Type Strains, Phase IV (KMG-IV): sequencing the most valuable type-strain genomes for metagenomic binning, comparative biology and taxonomic classification.</title>
        <authorList>
            <person name="Goeker M."/>
        </authorList>
    </citation>
    <scope>NUCLEOTIDE SEQUENCE [LARGE SCALE GENOMIC DNA]</scope>
    <source>
        <strain evidence="3 4">DSM 23960</strain>
    </source>
</reference>
<evidence type="ECO:0000256" key="2">
    <source>
        <dbReference type="SAM" id="SignalP"/>
    </source>
</evidence>
<protein>
    <recommendedName>
        <fullName evidence="5">Secreted protein</fullName>
    </recommendedName>
</protein>
<feature type="compositionally biased region" description="Low complexity" evidence="1">
    <location>
        <begin position="79"/>
        <end position="94"/>
    </location>
</feature>
<dbReference type="EMBL" id="JACIDM010000002">
    <property type="protein sequence ID" value="MBB4083250.1"/>
    <property type="molecule type" value="Genomic_DNA"/>
</dbReference>
<feature type="region of interest" description="Disordered" evidence="1">
    <location>
        <begin position="34"/>
        <end position="106"/>
    </location>
</feature>
<dbReference type="AlphaFoldDB" id="A0A7W6NPB6"/>
<feature type="chain" id="PRO_5030844126" description="Secreted protein" evidence="2">
    <location>
        <begin position="21"/>
        <end position="106"/>
    </location>
</feature>
<proteinExistence type="predicted"/>
<organism evidence="3 4">
    <name type="scientific">Brevundimonas lenta</name>
    <dbReference type="NCBI Taxonomy" id="424796"/>
    <lineage>
        <taxon>Bacteria</taxon>
        <taxon>Pseudomonadati</taxon>
        <taxon>Pseudomonadota</taxon>
        <taxon>Alphaproteobacteria</taxon>
        <taxon>Caulobacterales</taxon>
        <taxon>Caulobacteraceae</taxon>
        <taxon>Brevundimonas</taxon>
    </lineage>
</organism>